<feature type="region of interest" description="Disordered" evidence="1">
    <location>
        <begin position="120"/>
        <end position="143"/>
    </location>
</feature>
<sequence>MSSIAQRPVLPRGQFSSARAAKRNVVCSLLDGGAGSRVTLVTRGATSAVIAPQCARSGTTTILCSALRKERKKLAKVLKSHRKVLEKRLSALQTTELASPVLSELLTELRSLTSQLENPRNAAPLYADSDSSDSSDSDDGDGAVCATRSAATLARQLPSTPRASAANIEAGLQSSTSANISTNNSSIPNTTTMVVSGLSGQVEVAMPAPLEGWDWSEEDFRDAKFDGAGGRVLVCTGSKCQRKGASEVLRAVSALAYGNPNVDVVPCKCVGKCSEGAAVRVRSSSNSTAAAGAGGAAAGRPSCATYTEVRPGNLRGVFEEHFGAGAAAKTPAAAAAAAAAPKPGEAAAPCCAACSDA</sequence>
<comment type="caution">
    <text evidence="2">The sequence shown here is derived from an EMBL/GenBank/DDBJ whole genome shotgun (WGS) entry which is preliminary data.</text>
</comment>
<dbReference type="Proteomes" id="UP001054857">
    <property type="component" value="Unassembled WGS sequence"/>
</dbReference>
<gene>
    <name evidence="2" type="ORF">Agub_g5683</name>
</gene>
<protein>
    <submittedName>
        <fullName evidence="2">Uncharacterized protein</fullName>
    </submittedName>
</protein>
<dbReference type="SUPFAM" id="SSF52833">
    <property type="entry name" value="Thioredoxin-like"/>
    <property type="match status" value="1"/>
</dbReference>
<proteinExistence type="predicted"/>
<evidence type="ECO:0000313" key="2">
    <source>
        <dbReference type="EMBL" id="GFR44451.1"/>
    </source>
</evidence>
<feature type="compositionally biased region" description="Acidic residues" evidence="1">
    <location>
        <begin position="130"/>
        <end position="141"/>
    </location>
</feature>
<keyword evidence="3" id="KW-1185">Reference proteome</keyword>
<dbReference type="AlphaFoldDB" id="A0AAD3HKZ8"/>
<accession>A0AAD3HKZ8</accession>
<name>A0AAD3HKZ8_9CHLO</name>
<dbReference type="CDD" id="cd02980">
    <property type="entry name" value="TRX_Fd_family"/>
    <property type="match status" value="1"/>
</dbReference>
<reference evidence="2 3" key="1">
    <citation type="journal article" date="2021" name="Sci. Rep.">
        <title>Genome sequencing of the multicellular alga Astrephomene provides insights into convergent evolution of germ-soma differentiation.</title>
        <authorList>
            <person name="Yamashita S."/>
            <person name="Yamamoto K."/>
            <person name="Matsuzaki R."/>
            <person name="Suzuki S."/>
            <person name="Yamaguchi H."/>
            <person name="Hirooka S."/>
            <person name="Minakuchi Y."/>
            <person name="Miyagishima S."/>
            <person name="Kawachi M."/>
            <person name="Toyoda A."/>
            <person name="Nozaki H."/>
        </authorList>
    </citation>
    <scope>NUCLEOTIDE SEQUENCE [LARGE SCALE GENOMIC DNA]</scope>
    <source>
        <strain evidence="2 3">NIES-4017</strain>
    </source>
</reference>
<dbReference type="EMBL" id="BMAR01000007">
    <property type="protein sequence ID" value="GFR44451.1"/>
    <property type="molecule type" value="Genomic_DNA"/>
</dbReference>
<evidence type="ECO:0000256" key="1">
    <source>
        <dbReference type="SAM" id="MobiDB-lite"/>
    </source>
</evidence>
<dbReference type="InterPro" id="IPR036249">
    <property type="entry name" value="Thioredoxin-like_sf"/>
</dbReference>
<dbReference type="Gene3D" id="3.40.30.10">
    <property type="entry name" value="Glutaredoxin"/>
    <property type="match status" value="1"/>
</dbReference>
<organism evidence="2 3">
    <name type="scientific">Astrephomene gubernaculifera</name>
    <dbReference type="NCBI Taxonomy" id="47775"/>
    <lineage>
        <taxon>Eukaryota</taxon>
        <taxon>Viridiplantae</taxon>
        <taxon>Chlorophyta</taxon>
        <taxon>core chlorophytes</taxon>
        <taxon>Chlorophyceae</taxon>
        <taxon>CS clade</taxon>
        <taxon>Chlamydomonadales</taxon>
        <taxon>Astrephomenaceae</taxon>
        <taxon>Astrephomene</taxon>
    </lineage>
</organism>
<evidence type="ECO:0000313" key="3">
    <source>
        <dbReference type="Proteomes" id="UP001054857"/>
    </source>
</evidence>